<feature type="domain" description="AAA+ ATPase" evidence="9">
    <location>
        <begin position="29"/>
        <end position="165"/>
    </location>
</feature>
<evidence type="ECO:0000256" key="6">
    <source>
        <dbReference type="ARBA" id="ARBA00022967"/>
    </source>
</evidence>
<evidence type="ECO:0000256" key="2">
    <source>
        <dbReference type="ARBA" id="ARBA00022475"/>
    </source>
</evidence>
<keyword evidence="4" id="KW-0547">Nucleotide-binding</keyword>
<evidence type="ECO:0000313" key="11">
    <source>
        <dbReference type="Proteomes" id="UP000003843"/>
    </source>
</evidence>
<feature type="compositionally biased region" description="Basic residues" evidence="8">
    <location>
        <begin position="105"/>
        <end position="115"/>
    </location>
</feature>
<feature type="region of interest" description="Disordered" evidence="8">
    <location>
        <begin position="105"/>
        <end position="124"/>
    </location>
</feature>
<dbReference type="PANTHER" id="PTHR42781:SF5">
    <property type="entry name" value="PUTRESCINE TRANSPORT ATP-BINDING PROTEIN POTG"/>
    <property type="match status" value="1"/>
</dbReference>
<comment type="caution">
    <text evidence="10">The sequence shown here is derived from an EMBL/GenBank/DDBJ whole genome shotgun (WGS) entry which is preliminary data.</text>
</comment>
<dbReference type="SMART" id="SM00382">
    <property type="entry name" value="AAA"/>
    <property type="match status" value="1"/>
</dbReference>
<keyword evidence="5" id="KW-0067">ATP-binding</keyword>
<evidence type="ECO:0000256" key="8">
    <source>
        <dbReference type="SAM" id="MobiDB-lite"/>
    </source>
</evidence>
<dbReference type="InterPro" id="IPR003593">
    <property type="entry name" value="AAA+_ATPase"/>
</dbReference>
<dbReference type="SUPFAM" id="SSF52540">
    <property type="entry name" value="P-loop containing nucleoside triphosphate hydrolases"/>
    <property type="match status" value="1"/>
</dbReference>
<protein>
    <submittedName>
        <fullName evidence="10">Fe(3+)-transporting ATPase</fullName>
        <ecNumber evidence="10">3.6.3.30</ecNumber>
    </submittedName>
</protein>
<keyword evidence="3" id="KW-0997">Cell inner membrane</keyword>
<feature type="region of interest" description="Disordered" evidence="8">
    <location>
        <begin position="142"/>
        <end position="162"/>
    </location>
</feature>
<feature type="region of interest" description="Disordered" evidence="8">
    <location>
        <begin position="194"/>
        <end position="233"/>
    </location>
</feature>
<dbReference type="PANTHER" id="PTHR42781">
    <property type="entry name" value="SPERMIDINE/PUTRESCINE IMPORT ATP-BINDING PROTEIN POTA"/>
    <property type="match status" value="1"/>
</dbReference>
<reference evidence="10 11" key="1">
    <citation type="submission" date="2009-10" db="EMBL/GenBank/DDBJ databases">
        <authorList>
            <person name="Weinstock G."/>
            <person name="Sodergren E."/>
            <person name="Clifton S."/>
            <person name="Fulton L."/>
            <person name="Fulton B."/>
            <person name="Courtney L."/>
            <person name="Fronick C."/>
            <person name="Harrison M."/>
            <person name="Strong C."/>
            <person name="Farmer C."/>
            <person name="Delahaunty K."/>
            <person name="Markovic C."/>
            <person name="Hall O."/>
            <person name="Minx P."/>
            <person name="Tomlinson C."/>
            <person name="Mitreva M."/>
            <person name="Nelson J."/>
            <person name="Hou S."/>
            <person name="Wollam A."/>
            <person name="Pepin K.H."/>
            <person name="Johnson M."/>
            <person name="Bhonagiri V."/>
            <person name="Nash W.E."/>
            <person name="Warren W."/>
            <person name="Chinwalla A."/>
            <person name="Mardis E.R."/>
            <person name="Wilson R.K."/>
        </authorList>
    </citation>
    <scope>NUCLEOTIDE SEQUENCE [LARGE SCALE GENOMIC DNA]</scope>
    <source>
        <strain evidence="10 11">ATCC 23970</strain>
    </source>
</reference>
<name>D0WAI2_NEILA</name>
<dbReference type="Gene3D" id="3.40.50.300">
    <property type="entry name" value="P-loop containing nucleotide triphosphate hydrolases"/>
    <property type="match status" value="1"/>
</dbReference>
<proteinExistence type="predicted"/>
<dbReference type="GO" id="GO:0016887">
    <property type="term" value="F:ATP hydrolysis activity"/>
    <property type="evidence" value="ECO:0007669"/>
    <property type="project" value="InterPro"/>
</dbReference>
<evidence type="ECO:0000256" key="5">
    <source>
        <dbReference type="ARBA" id="ARBA00022840"/>
    </source>
</evidence>
<accession>D0WAI2</accession>
<dbReference type="InterPro" id="IPR003439">
    <property type="entry name" value="ABC_transporter-like_ATP-bd"/>
</dbReference>
<dbReference type="AlphaFoldDB" id="D0WAI2"/>
<keyword evidence="6" id="KW-1278">Translocase</keyword>
<evidence type="ECO:0000259" key="9">
    <source>
        <dbReference type="SMART" id="SM00382"/>
    </source>
</evidence>
<gene>
    <name evidence="10" type="primary">fbpC</name>
    <name evidence="10" type="ORF">NEILACOT_04553</name>
</gene>
<feature type="compositionally biased region" description="Basic residues" evidence="8">
    <location>
        <begin position="198"/>
        <end position="214"/>
    </location>
</feature>
<keyword evidence="2" id="KW-1003">Cell membrane</keyword>
<dbReference type="InterPro" id="IPR050093">
    <property type="entry name" value="ABC_SmlMolc_Importer"/>
</dbReference>
<dbReference type="EMBL" id="ACEQ02000017">
    <property type="protein sequence ID" value="EEZ75451.1"/>
    <property type="molecule type" value="Genomic_DNA"/>
</dbReference>
<feature type="region of interest" description="Disordered" evidence="8">
    <location>
        <begin position="72"/>
        <end position="99"/>
    </location>
</feature>
<keyword evidence="7" id="KW-0472">Membrane</keyword>
<dbReference type="Pfam" id="PF00005">
    <property type="entry name" value="ABC_tran"/>
    <property type="match status" value="1"/>
</dbReference>
<feature type="compositionally biased region" description="Basic residues" evidence="8">
    <location>
        <begin position="145"/>
        <end position="156"/>
    </location>
</feature>
<evidence type="ECO:0000256" key="1">
    <source>
        <dbReference type="ARBA" id="ARBA00022448"/>
    </source>
</evidence>
<evidence type="ECO:0000313" key="10">
    <source>
        <dbReference type="EMBL" id="EEZ75451.1"/>
    </source>
</evidence>
<keyword evidence="10" id="KW-0378">Hydrolase</keyword>
<evidence type="ECO:0000256" key="7">
    <source>
        <dbReference type="ARBA" id="ARBA00023136"/>
    </source>
</evidence>
<evidence type="ECO:0000256" key="3">
    <source>
        <dbReference type="ARBA" id="ARBA00022519"/>
    </source>
</evidence>
<sequence length="233" mass="26761">MTAALCIRHLSKSFQNTPVLNDISLSLDSGEILFIVGASGCGKTTLLRCLAGFEQPDSGEISLSGRTIFSKKYQPSRPRTPFGLRRAGRRTVPPPDRLPQHRLRIRQRKRQKSRGKTTDRSYVEPDRHFRTCRTLSARTFGRTATARRPRPRPRARSRTDFVGRTLQRAGRTVAPPNPRRNDVCFAEKRQIRRFCQPRPRRSPAIRRQNSRHPTRQTTPNRPACRTLPPPRQP</sequence>
<dbReference type="Proteomes" id="UP000003843">
    <property type="component" value="Unassembled WGS sequence"/>
</dbReference>
<evidence type="ECO:0000256" key="4">
    <source>
        <dbReference type="ARBA" id="ARBA00022741"/>
    </source>
</evidence>
<dbReference type="EC" id="3.6.3.30" evidence="10"/>
<dbReference type="GO" id="GO:0005524">
    <property type="term" value="F:ATP binding"/>
    <property type="evidence" value="ECO:0007669"/>
    <property type="project" value="UniProtKB-KW"/>
</dbReference>
<dbReference type="InterPro" id="IPR027417">
    <property type="entry name" value="P-loop_NTPase"/>
</dbReference>
<organism evidence="10 11">
    <name type="scientific">Neisseria lactamica ATCC 23970</name>
    <dbReference type="NCBI Taxonomy" id="546265"/>
    <lineage>
        <taxon>Bacteria</taxon>
        <taxon>Pseudomonadati</taxon>
        <taxon>Pseudomonadota</taxon>
        <taxon>Betaproteobacteria</taxon>
        <taxon>Neisseriales</taxon>
        <taxon>Neisseriaceae</taxon>
        <taxon>Neisseria</taxon>
    </lineage>
</organism>
<keyword evidence="1" id="KW-0813">Transport</keyword>